<dbReference type="AlphaFoldDB" id="A0A2U1SXP9"/>
<keyword evidence="2" id="KW-0285">Flavoprotein</keyword>
<evidence type="ECO:0000256" key="3">
    <source>
        <dbReference type="ARBA" id="ARBA00022643"/>
    </source>
</evidence>
<dbReference type="InterPro" id="IPR013785">
    <property type="entry name" value="Aldolase_TIM"/>
</dbReference>
<comment type="caution">
    <text evidence="7">The sequence shown here is derived from an EMBL/GenBank/DDBJ whole genome shotgun (WGS) entry which is preliminary data.</text>
</comment>
<dbReference type="PANTHER" id="PTHR43303:SF4">
    <property type="entry name" value="NADPH DEHYDROGENASE C23G7.10C-RELATED"/>
    <property type="match status" value="1"/>
</dbReference>
<dbReference type="CDD" id="cd02932">
    <property type="entry name" value="OYE_YqiM_FMN"/>
    <property type="match status" value="1"/>
</dbReference>
<keyword evidence="3" id="KW-0288">FMN</keyword>
<evidence type="ECO:0000256" key="2">
    <source>
        <dbReference type="ARBA" id="ARBA00022630"/>
    </source>
</evidence>
<dbReference type="Pfam" id="PF00724">
    <property type="entry name" value="Oxidored_FMN"/>
    <property type="match status" value="1"/>
</dbReference>
<dbReference type="PANTHER" id="PTHR43303">
    <property type="entry name" value="NADPH DEHYDROGENASE C23G7.10C-RELATED"/>
    <property type="match status" value="1"/>
</dbReference>
<dbReference type="InterPro" id="IPR001155">
    <property type="entry name" value="OxRdtase_FMN_N"/>
</dbReference>
<reference evidence="8" key="1">
    <citation type="submission" date="2018-04" db="EMBL/GenBank/DDBJ databases">
        <authorList>
            <person name="Liu S."/>
            <person name="Wang Z."/>
            <person name="Li J."/>
        </authorList>
    </citation>
    <scope>NUCLEOTIDE SEQUENCE [LARGE SCALE GENOMIC DNA]</scope>
    <source>
        <strain evidence="8">S1194</strain>
    </source>
</reference>
<proteinExistence type="predicted"/>
<evidence type="ECO:0000313" key="7">
    <source>
        <dbReference type="EMBL" id="PWB96376.1"/>
    </source>
</evidence>
<organism evidence="7 8">
    <name type="scientific">Homoserinimonas hongtaonis</name>
    <dbReference type="NCBI Taxonomy" id="2079791"/>
    <lineage>
        <taxon>Bacteria</taxon>
        <taxon>Bacillati</taxon>
        <taxon>Actinomycetota</taxon>
        <taxon>Actinomycetes</taxon>
        <taxon>Micrococcales</taxon>
        <taxon>Microbacteriaceae</taxon>
        <taxon>Homoserinimonas</taxon>
    </lineage>
</organism>
<evidence type="ECO:0000256" key="5">
    <source>
        <dbReference type="ARBA" id="ARBA00023002"/>
    </source>
</evidence>
<dbReference type="InterPro" id="IPR044152">
    <property type="entry name" value="YqjM-like"/>
</dbReference>
<dbReference type="GO" id="GO:0010181">
    <property type="term" value="F:FMN binding"/>
    <property type="evidence" value="ECO:0007669"/>
    <property type="project" value="InterPro"/>
</dbReference>
<dbReference type="Gene3D" id="3.20.20.70">
    <property type="entry name" value="Aldolase class I"/>
    <property type="match status" value="1"/>
</dbReference>
<gene>
    <name evidence="7" type="ORF">DF220_12480</name>
</gene>
<evidence type="ECO:0000313" key="8">
    <source>
        <dbReference type="Proteomes" id="UP000244978"/>
    </source>
</evidence>
<keyword evidence="4" id="KW-0521">NADP</keyword>
<dbReference type="SUPFAM" id="SSF51395">
    <property type="entry name" value="FMN-linked oxidoreductases"/>
    <property type="match status" value="1"/>
</dbReference>
<dbReference type="GO" id="GO:0050661">
    <property type="term" value="F:NADP binding"/>
    <property type="evidence" value="ECO:0007669"/>
    <property type="project" value="InterPro"/>
</dbReference>
<comment type="cofactor">
    <cofactor evidence="1">
        <name>FMN</name>
        <dbReference type="ChEBI" id="CHEBI:58210"/>
    </cofactor>
</comment>
<dbReference type="Proteomes" id="UP000244978">
    <property type="component" value="Unassembled WGS sequence"/>
</dbReference>
<sequence length="361" mass="38957">MSLFSPLTLRSITMRNRLWVAPMCQYEVVKQDGVPTEWHLVHLGSFARGGAGLVMTEATAVSPEGRISGEDTGIYTDEQRDAWSRIVDFIHAQGAPAGIQLAHAGRKGSRCREWLPDKGTRPVDAGGWRTVAPSEIPFEGYDTPIALDLAGIDAVVADFAAAARRAVEAGFDVVEVHAAHGYLIHQFLSPLSNRRTDAYGGSLDNRSRLLLRVIEAVREAIGPDRALFVRFSATDWADEGWSLDETAIVASAAHELGADLFDISTGGTLASPTIPLSPGYQVPFAAAIREATGAPVSAVGLITTSLLANEVIASGQADAVMMGRKLLRDPHFALRAALELGVDIDYWPKNYDRARTTLARW</sequence>
<dbReference type="GO" id="GO:0003959">
    <property type="term" value="F:NADPH dehydrogenase activity"/>
    <property type="evidence" value="ECO:0007669"/>
    <property type="project" value="InterPro"/>
</dbReference>
<keyword evidence="5" id="KW-0560">Oxidoreductase</keyword>
<feature type="domain" description="NADH:flavin oxidoreductase/NADH oxidase N-terminal" evidence="6">
    <location>
        <begin position="2"/>
        <end position="337"/>
    </location>
</feature>
<evidence type="ECO:0000256" key="1">
    <source>
        <dbReference type="ARBA" id="ARBA00001917"/>
    </source>
</evidence>
<dbReference type="EMBL" id="QEEX01000002">
    <property type="protein sequence ID" value="PWB96376.1"/>
    <property type="molecule type" value="Genomic_DNA"/>
</dbReference>
<name>A0A2U1SXP9_9MICO</name>
<accession>A0A2U1SXP9</accession>
<protein>
    <submittedName>
        <fullName evidence="7">Oxidoreductase</fullName>
    </submittedName>
</protein>
<keyword evidence="8" id="KW-1185">Reference proteome</keyword>
<evidence type="ECO:0000259" key="6">
    <source>
        <dbReference type="Pfam" id="PF00724"/>
    </source>
</evidence>
<evidence type="ECO:0000256" key="4">
    <source>
        <dbReference type="ARBA" id="ARBA00022857"/>
    </source>
</evidence>